<evidence type="ECO:0000256" key="1">
    <source>
        <dbReference type="ARBA" id="ARBA00023015"/>
    </source>
</evidence>
<organism evidence="6 7">
    <name type="scientific">Streptomyces amritsarensis</name>
    <dbReference type="NCBI Taxonomy" id="681158"/>
    <lineage>
        <taxon>Bacteria</taxon>
        <taxon>Bacillati</taxon>
        <taxon>Actinomycetota</taxon>
        <taxon>Actinomycetes</taxon>
        <taxon>Kitasatosporales</taxon>
        <taxon>Streptomycetaceae</taxon>
        <taxon>Streptomyces</taxon>
    </lineage>
</organism>
<dbReference type="Proteomes" id="UP000187151">
    <property type="component" value="Unassembled WGS sequence"/>
</dbReference>
<dbReference type="SMART" id="SM00345">
    <property type="entry name" value="HTH_GNTR"/>
    <property type="match status" value="2"/>
</dbReference>
<sequence>MDMPADEARLTFERIADDLRQEIRDGKLRPGQLLPTQTQLMQTYKASSLTVQKAIRLLRNEGWVIARQGRGTFVTRSADFEDAFEKVASDLQQQIYSGTLAPGARLPAREVLAEHYAVPLNVVTNAIALLAGNFLLRFPGELPGDEVYVRDWEDHGFATQLIHGRLVRKIRDGSLSRGATLTVDEVVDAIGGDAEAADQALTFLALEGRVRKIHETRGSHREVAYVVMGGEFGTEVPVTVQPVDEPAEAPDIPVKEFPTAGVADLAYKLERALERIEELEERVERLEGRGGD</sequence>
<accession>A0ABX3FWW3</accession>
<dbReference type="SUPFAM" id="SSF46785">
    <property type="entry name" value="Winged helix' DNA-binding domain"/>
    <property type="match status" value="2"/>
</dbReference>
<feature type="domain" description="HTH gntR-type" evidence="5">
    <location>
        <begin position="9"/>
        <end position="77"/>
    </location>
</feature>
<protein>
    <recommendedName>
        <fullName evidence="5">HTH gntR-type domain-containing protein</fullName>
    </recommendedName>
</protein>
<evidence type="ECO:0000259" key="5">
    <source>
        <dbReference type="PROSITE" id="PS50949"/>
    </source>
</evidence>
<dbReference type="InterPro" id="IPR036388">
    <property type="entry name" value="WH-like_DNA-bd_sf"/>
</dbReference>
<proteinExistence type="predicted"/>
<dbReference type="Gene3D" id="1.10.10.10">
    <property type="entry name" value="Winged helix-like DNA-binding domain superfamily/Winged helix DNA-binding domain"/>
    <property type="match status" value="2"/>
</dbReference>
<dbReference type="InterPro" id="IPR000524">
    <property type="entry name" value="Tscrpt_reg_HTH_GntR"/>
</dbReference>
<comment type="caution">
    <text evidence="6">The sequence shown here is derived from an EMBL/GenBank/DDBJ whole genome shotgun (WGS) entry which is preliminary data.</text>
</comment>
<dbReference type="PANTHER" id="PTHR44846">
    <property type="entry name" value="MANNOSYL-D-GLYCERATE TRANSPORT/METABOLISM SYSTEM REPRESSOR MNGR-RELATED"/>
    <property type="match status" value="1"/>
</dbReference>
<evidence type="ECO:0000313" key="6">
    <source>
        <dbReference type="EMBL" id="OLZ61161.1"/>
    </source>
</evidence>
<dbReference type="InterPro" id="IPR050679">
    <property type="entry name" value="Bact_HTH_transcr_reg"/>
</dbReference>
<evidence type="ECO:0000256" key="3">
    <source>
        <dbReference type="ARBA" id="ARBA00023163"/>
    </source>
</evidence>
<dbReference type="InterPro" id="IPR036390">
    <property type="entry name" value="WH_DNA-bd_sf"/>
</dbReference>
<dbReference type="CDD" id="cd07377">
    <property type="entry name" value="WHTH_GntR"/>
    <property type="match status" value="1"/>
</dbReference>
<evidence type="ECO:0000256" key="4">
    <source>
        <dbReference type="SAM" id="Coils"/>
    </source>
</evidence>
<keyword evidence="4" id="KW-0175">Coiled coil</keyword>
<dbReference type="Pfam" id="PF00392">
    <property type="entry name" value="GntR"/>
    <property type="match status" value="2"/>
</dbReference>
<dbReference type="EMBL" id="MQUR01000068">
    <property type="protein sequence ID" value="OLZ61161.1"/>
    <property type="molecule type" value="Genomic_DNA"/>
</dbReference>
<keyword evidence="2" id="KW-0238">DNA-binding</keyword>
<feature type="coiled-coil region" evidence="4">
    <location>
        <begin position="262"/>
        <end position="289"/>
    </location>
</feature>
<keyword evidence="3" id="KW-0804">Transcription</keyword>
<evidence type="ECO:0000313" key="7">
    <source>
        <dbReference type="Proteomes" id="UP000187151"/>
    </source>
</evidence>
<dbReference type="PROSITE" id="PS50949">
    <property type="entry name" value="HTH_GNTR"/>
    <property type="match status" value="2"/>
</dbReference>
<reference evidence="6 7" key="1">
    <citation type="submission" date="2016-01" db="EMBL/GenBank/DDBJ databases">
        <title>Streptomyces amritsarensis strain MTCC 11845 genome sequencing and assembly.</title>
        <authorList>
            <person name="Sharma D."/>
            <person name="Nair G.R."/>
            <person name="Kaur G."/>
            <person name="Manhas R.K."/>
            <person name="Mayilraj S."/>
        </authorList>
    </citation>
    <scope>NUCLEOTIDE SEQUENCE [LARGE SCALE GENOMIC DNA]</scope>
    <source>
        <strain evidence="6 7">MTCC 11845</strain>
    </source>
</reference>
<evidence type="ECO:0000256" key="2">
    <source>
        <dbReference type="ARBA" id="ARBA00023125"/>
    </source>
</evidence>
<dbReference type="PANTHER" id="PTHR44846:SF17">
    <property type="entry name" value="GNTR-FAMILY TRANSCRIPTIONAL REGULATOR"/>
    <property type="match status" value="1"/>
</dbReference>
<keyword evidence="1" id="KW-0805">Transcription regulation</keyword>
<name>A0ABX3FWW3_9ACTN</name>
<feature type="domain" description="HTH gntR-type" evidence="5">
    <location>
        <begin position="81"/>
        <end position="150"/>
    </location>
</feature>
<gene>
    <name evidence="6" type="ORF">AVW11_24905</name>
</gene>
<keyword evidence="7" id="KW-1185">Reference proteome</keyword>